<dbReference type="GeneTree" id="ENSGT00940000154392"/>
<dbReference type="AlphaFoldDB" id="A0A6I8NT22"/>
<dbReference type="SUPFAM" id="SSF56574">
    <property type="entry name" value="Serpins"/>
    <property type="match status" value="1"/>
</dbReference>
<protein>
    <recommendedName>
        <fullName evidence="6">Serpin domain-containing protein</fullName>
    </recommendedName>
</protein>
<keyword evidence="8" id="KW-1185">Reference proteome</keyword>
<dbReference type="InterPro" id="IPR042178">
    <property type="entry name" value="Serpin_sf_1"/>
</dbReference>
<dbReference type="CDD" id="cd19957">
    <property type="entry name" value="serpinA"/>
    <property type="match status" value="1"/>
</dbReference>
<evidence type="ECO:0000259" key="6">
    <source>
        <dbReference type="SMART" id="SM00093"/>
    </source>
</evidence>
<dbReference type="GO" id="GO:0005615">
    <property type="term" value="C:extracellular space"/>
    <property type="evidence" value="ECO:0000318"/>
    <property type="project" value="GO_Central"/>
</dbReference>
<dbReference type="InterPro" id="IPR042185">
    <property type="entry name" value="Serpin_sf_2"/>
</dbReference>
<dbReference type="InParanoid" id="A0A6I8NT22"/>
<accession>A0A6I8NT22</accession>
<reference evidence="7" key="3">
    <citation type="submission" date="2025-09" db="UniProtKB">
        <authorList>
            <consortium name="Ensembl"/>
        </authorList>
    </citation>
    <scope>IDENTIFICATION</scope>
    <source>
        <strain evidence="7">Glennie</strain>
    </source>
</reference>
<reference evidence="7" key="2">
    <citation type="submission" date="2025-08" db="UniProtKB">
        <authorList>
            <consortium name="Ensembl"/>
        </authorList>
    </citation>
    <scope>IDENTIFICATION</scope>
    <source>
        <strain evidence="7">Glennie</strain>
    </source>
</reference>
<dbReference type="InterPro" id="IPR036186">
    <property type="entry name" value="Serpin_sf"/>
</dbReference>
<keyword evidence="2" id="KW-0732">Signal</keyword>
<proteinExistence type="inferred from homology"/>
<feature type="domain" description="Serpin" evidence="6">
    <location>
        <begin position="45"/>
        <end position="422"/>
    </location>
</feature>
<organism evidence="7 8">
    <name type="scientific">Ornithorhynchus anatinus</name>
    <name type="common">Duckbill platypus</name>
    <dbReference type="NCBI Taxonomy" id="9258"/>
    <lineage>
        <taxon>Eukaryota</taxon>
        <taxon>Metazoa</taxon>
        <taxon>Chordata</taxon>
        <taxon>Craniata</taxon>
        <taxon>Vertebrata</taxon>
        <taxon>Euteleostomi</taxon>
        <taxon>Mammalia</taxon>
        <taxon>Monotremata</taxon>
        <taxon>Ornithorhynchidae</taxon>
        <taxon>Ornithorhynchus</taxon>
    </lineage>
</organism>
<dbReference type="InterPro" id="IPR000215">
    <property type="entry name" value="Serpin_fam"/>
</dbReference>
<dbReference type="FunFam" id="2.30.39.10:FF:000003">
    <property type="entry name" value="alpha-1-antitrypsin isoform X1"/>
    <property type="match status" value="1"/>
</dbReference>
<comment type="similarity">
    <text evidence="1 4">Belongs to the serpin family.</text>
</comment>
<evidence type="ECO:0000313" key="7">
    <source>
        <dbReference type="Ensembl" id="ENSOANP00000044176.1"/>
    </source>
</evidence>
<dbReference type="Gene3D" id="2.30.39.10">
    <property type="entry name" value="Alpha-1-antitrypsin, domain 1"/>
    <property type="match status" value="1"/>
</dbReference>
<keyword evidence="3" id="KW-0325">Glycoprotein</keyword>
<sequence length="481" mass="53578">MQSPLHFWPTSFWPWAILYLVFRVAVISCDLACYNIAPSNIDFAFKLYQQLTSKSPDHNILYSPVGVSSTLATLSLGARSDTQTQIWESLQFQLTELSQDEILEGCQCIQTALNTPGALPPTKIGSALFVSPGALPPPVFTDKAADVFGSEIIYADFQDPAGAKFQINNYGEEQTFGRIEDVTPALNTNTLQVLMSTSRIEGQWDFPFDVNQTIEEMDFFVDDRRVVKVPAMYQKGQFDIYRDEGVACTLINKKFFNTSGMYFILPDKGKMQQVEEAMSGALLLKWMDNNVLSDAELYIPKFSLSTNYKLEKILPNLGIEDLFTQQANLSGLTNQSGVAVSKVWHRATLEVKEDGLVAVGSMGTVVSSGPARTLPPPSTLSPPVHRERPQTSFQSPIRFNRPFLVHCCFQLSQTRLLTYSDLISSMQTSWTLQGKGQIEDVIPRLDTYTSLVLVSALLIEIDSPTLDVDVVCWGWLAEKAD</sequence>
<dbReference type="GO" id="GO:0004867">
    <property type="term" value="F:serine-type endopeptidase inhibitor activity"/>
    <property type="evidence" value="ECO:0000318"/>
    <property type="project" value="GO_Central"/>
</dbReference>
<dbReference type="SMART" id="SM00093">
    <property type="entry name" value="SERPIN"/>
    <property type="match status" value="1"/>
</dbReference>
<dbReference type="Pfam" id="PF00079">
    <property type="entry name" value="Serpin"/>
    <property type="match status" value="1"/>
</dbReference>
<evidence type="ECO:0000256" key="5">
    <source>
        <dbReference type="SAM" id="MobiDB-lite"/>
    </source>
</evidence>
<dbReference type="Ensembl" id="ENSOANT00000048566.1">
    <property type="protein sequence ID" value="ENSOANP00000044176.1"/>
    <property type="gene ID" value="ENSOANG00000012798.4"/>
</dbReference>
<name>A0A6I8NT22_ORNAN</name>
<evidence type="ECO:0000256" key="4">
    <source>
        <dbReference type="RuleBase" id="RU000411"/>
    </source>
</evidence>
<reference evidence="7 8" key="1">
    <citation type="journal article" date="2008" name="Nature">
        <title>Genome analysis of the platypus reveals unique signatures of evolution.</title>
        <authorList>
            <person name="Warren W.C."/>
            <person name="Hillier L.W."/>
            <person name="Marshall Graves J.A."/>
            <person name="Birney E."/>
            <person name="Ponting C.P."/>
            <person name="Grutzner F."/>
            <person name="Belov K."/>
            <person name="Miller W."/>
            <person name="Clarke L."/>
            <person name="Chinwalla A.T."/>
            <person name="Yang S.P."/>
            <person name="Heger A."/>
            <person name="Locke D.P."/>
            <person name="Miethke P."/>
            <person name="Waters P.D."/>
            <person name="Veyrunes F."/>
            <person name="Fulton L."/>
            <person name="Fulton B."/>
            <person name="Graves T."/>
            <person name="Wallis J."/>
            <person name="Puente X.S."/>
            <person name="Lopez-Otin C."/>
            <person name="Ordonez G.R."/>
            <person name="Eichler E.E."/>
            <person name="Chen L."/>
            <person name="Cheng Z."/>
            <person name="Deakin J.E."/>
            <person name="Alsop A."/>
            <person name="Thompson K."/>
            <person name="Kirby P."/>
            <person name="Papenfuss A.T."/>
            <person name="Wakefield M.J."/>
            <person name="Olender T."/>
            <person name="Lancet D."/>
            <person name="Huttley G.A."/>
            <person name="Smit A.F."/>
            <person name="Pask A."/>
            <person name="Temple-Smith P."/>
            <person name="Batzer M.A."/>
            <person name="Walker J.A."/>
            <person name="Konkel M.K."/>
            <person name="Harris R.S."/>
            <person name="Whittington C.M."/>
            <person name="Wong E.S."/>
            <person name="Gemmell N.J."/>
            <person name="Buschiazzo E."/>
            <person name="Vargas Jentzsch I.M."/>
            <person name="Merkel A."/>
            <person name="Schmitz J."/>
            <person name="Zemann A."/>
            <person name="Churakov G."/>
            <person name="Kriegs J.O."/>
            <person name="Brosius J."/>
            <person name="Murchison E.P."/>
            <person name="Sachidanandam R."/>
            <person name="Smith C."/>
            <person name="Hannon G.J."/>
            <person name="Tsend-Ayush E."/>
            <person name="McMillan D."/>
            <person name="Attenborough R."/>
            <person name="Rens W."/>
            <person name="Ferguson-Smith M."/>
            <person name="Lefevre C.M."/>
            <person name="Sharp J.A."/>
            <person name="Nicholas K.R."/>
            <person name="Ray D.A."/>
            <person name="Kube M."/>
            <person name="Reinhardt R."/>
            <person name="Pringle T.H."/>
            <person name="Taylor J."/>
            <person name="Jones R.C."/>
            <person name="Nixon B."/>
            <person name="Dacheux J.L."/>
            <person name="Niwa H."/>
            <person name="Sekita Y."/>
            <person name="Huang X."/>
            <person name="Stark A."/>
            <person name="Kheradpour P."/>
            <person name="Kellis M."/>
            <person name="Flicek P."/>
            <person name="Chen Y."/>
            <person name="Webber C."/>
            <person name="Hardison R."/>
            <person name="Nelson J."/>
            <person name="Hallsworth-Pepin K."/>
            <person name="Delehaunty K."/>
            <person name="Markovic C."/>
            <person name="Minx P."/>
            <person name="Feng Y."/>
            <person name="Kremitzki C."/>
            <person name="Mitreva M."/>
            <person name="Glasscock J."/>
            <person name="Wylie T."/>
            <person name="Wohldmann P."/>
            <person name="Thiru P."/>
            <person name="Nhan M.N."/>
            <person name="Pohl C.S."/>
            <person name="Smith S.M."/>
            <person name="Hou S."/>
            <person name="Nefedov M."/>
            <person name="de Jong P.J."/>
            <person name="Renfree M.B."/>
            <person name="Mardis E.R."/>
            <person name="Wilson R.K."/>
        </authorList>
    </citation>
    <scope>NUCLEOTIDE SEQUENCE [LARGE SCALE GENOMIC DNA]</scope>
    <source>
        <strain evidence="7 8">Glennie</strain>
    </source>
</reference>
<dbReference type="InterPro" id="IPR023796">
    <property type="entry name" value="Serpin_dom"/>
</dbReference>
<evidence type="ECO:0000313" key="8">
    <source>
        <dbReference type="Proteomes" id="UP000002279"/>
    </source>
</evidence>
<evidence type="ECO:0000256" key="2">
    <source>
        <dbReference type="ARBA" id="ARBA00022729"/>
    </source>
</evidence>
<dbReference type="Proteomes" id="UP000002279">
    <property type="component" value="Chromosome 1"/>
</dbReference>
<feature type="region of interest" description="Disordered" evidence="5">
    <location>
        <begin position="368"/>
        <end position="387"/>
    </location>
</feature>
<dbReference type="Bgee" id="ENSOANG00000012798">
    <property type="expression patterns" value="Expressed in liver and 1 other cell type or tissue"/>
</dbReference>
<dbReference type="PANTHER" id="PTHR11461">
    <property type="entry name" value="SERINE PROTEASE INHIBITOR, SERPIN"/>
    <property type="match status" value="1"/>
</dbReference>
<gene>
    <name evidence="7" type="primary">LOC100086601</name>
</gene>
<dbReference type="PANTHER" id="PTHR11461:SF145">
    <property type="entry name" value="ALPHA-1-ANTICHYMOTRYPSIN"/>
    <property type="match status" value="1"/>
</dbReference>
<dbReference type="Gene3D" id="3.30.497.10">
    <property type="entry name" value="Antithrombin, subunit I, domain 2"/>
    <property type="match status" value="1"/>
</dbReference>
<evidence type="ECO:0000256" key="1">
    <source>
        <dbReference type="ARBA" id="ARBA00009500"/>
    </source>
</evidence>
<evidence type="ECO:0000256" key="3">
    <source>
        <dbReference type="ARBA" id="ARBA00023180"/>
    </source>
</evidence>